<gene>
    <name evidence="3" type="ORF">CDQ92_01905</name>
</gene>
<name>A0A246K0S6_9SPHN</name>
<dbReference type="RefSeq" id="WP_088439580.1">
    <property type="nucleotide sequence ID" value="NZ_BMMC01000028.1"/>
</dbReference>
<protein>
    <recommendedName>
        <fullName evidence="2">Activator of Hsp90 ATPase homologue 1/2-like C-terminal domain-containing protein</fullName>
    </recommendedName>
</protein>
<reference evidence="3 4" key="1">
    <citation type="journal article" date="2010" name="Int. J. Syst. Evol. Microbiol.">
        <title>Sphingopyxis bauzanensis sp. nov., a psychrophilic bacterium isolated from soil.</title>
        <authorList>
            <person name="Zhang D.C."/>
            <person name="Liu H.C."/>
            <person name="Xin Y.H."/>
            <person name="Zhou Y.G."/>
            <person name="Schinner F."/>
            <person name="Margesin R."/>
        </authorList>
    </citation>
    <scope>NUCLEOTIDE SEQUENCE [LARGE SCALE GENOMIC DNA]</scope>
    <source>
        <strain evidence="3 4">DSM 22271</strain>
    </source>
</reference>
<evidence type="ECO:0000259" key="2">
    <source>
        <dbReference type="Pfam" id="PF08327"/>
    </source>
</evidence>
<evidence type="ECO:0000256" key="1">
    <source>
        <dbReference type="ARBA" id="ARBA00006817"/>
    </source>
</evidence>
<dbReference type="SUPFAM" id="SSF55961">
    <property type="entry name" value="Bet v1-like"/>
    <property type="match status" value="1"/>
</dbReference>
<keyword evidence="4" id="KW-1185">Reference proteome</keyword>
<evidence type="ECO:0000313" key="3">
    <source>
        <dbReference type="EMBL" id="OWQ98961.1"/>
    </source>
</evidence>
<dbReference type="Pfam" id="PF08327">
    <property type="entry name" value="AHSA1"/>
    <property type="match status" value="1"/>
</dbReference>
<dbReference type="OrthoDB" id="9803476at2"/>
<dbReference type="InterPro" id="IPR023393">
    <property type="entry name" value="START-like_dom_sf"/>
</dbReference>
<dbReference type="Gene3D" id="3.30.530.20">
    <property type="match status" value="1"/>
</dbReference>
<feature type="domain" description="Activator of Hsp90 ATPase homologue 1/2-like C-terminal" evidence="2">
    <location>
        <begin position="2"/>
        <end position="84"/>
    </location>
</feature>
<dbReference type="Proteomes" id="UP000197361">
    <property type="component" value="Unassembled WGS sequence"/>
</dbReference>
<dbReference type="EMBL" id="NISK01000001">
    <property type="protein sequence ID" value="OWQ98961.1"/>
    <property type="molecule type" value="Genomic_DNA"/>
</dbReference>
<dbReference type="InterPro" id="IPR013538">
    <property type="entry name" value="ASHA1/2-like_C"/>
</dbReference>
<dbReference type="AlphaFoldDB" id="A0A246K0S6"/>
<sequence length="91" mass="10045">MGEHNSEGRYFEIKEGERIVLAYSMAVNGRVHTVSLATILFRDENGGTRLTYTEQMCVIAPSDGVEGRKHGWNALLNGLAGYLEADTRQTA</sequence>
<organism evidence="3 4">
    <name type="scientific">Sphingopyxis bauzanensis</name>
    <dbReference type="NCBI Taxonomy" id="651663"/>
    <lineage>
        <taxon>Bacteria</taxon>
        <taxon>Pseudomonadati</taxon>
        <taxon>Pseudomonadota</taxon>
        <taxon>Alphaproteobacteria</taxon>
        <taxon>Sphingomonadales</taxon>
        <taxon>Sphingomonadaceae</taxon>
        <taxon>Sphingopyxis</taxon>
    </lineage>
</organism>
<evidence type="ECO:0000313" key="4">
    <source>
        <dbReference type="Proteomes" id="UP000197361"/>
    </source>
</evidence>
<accession>A0A246K0S6</accession>
<comment type="similarity">
    <text evidence="1">Belongs to the AHA1 family.</text>
</comment>
<comment type="caution">
    <text evidence="3">The sequence shown here is derived from an EMBL/GenBank/DDBJ whole genome shotgun (WGS) entry which is preliminary data.</text>
</comment>
<proteinExistence type="inferred from homology"/>